<dbReference type="Gene3D" id="1.10.10.10">
    <property type="entry name" value="Winged helix-like DNA-binding domain superfamily/Winged helix DNA-binding domain"/>
    <property type="match status" value="1"/>
</dbReference>
<protein>
    <submittedName>
        <fullName evidence="3">PAS domain-containing protein</fullName>
    </submittedName>
</protein>
<dbReference type="InterPro" id="IPR000014">
    <property type="entry name" value="PAS"/>
</dbReference>
<accession>A0ABW5H4W0</accession>
<dbReference type="SMART" id="SM00421">
    <property type="entry name" value="HTH_LUXR"/>
    <property type="match status" value="1"/>
</dbReference>
<dbReference type="SUPFAM" id="SSF55785">
    <property type="entry name" value="PYP-like sensor domain (PAS domain)"/>
    <property type="match status" value="1"/>
</dbReference>
<evidence type="ECO:0000259" key="2">
    <source>
        <dbReference type="PROSITE" id="PS50112"/>
    </source>
</evidence>
<dbReference type="SUPFAM" id="SSF46894">
    <property type="entry name" value="C-terminal effector domain of the bipartite response regulators"/>
    <property type="match status" value="1"/>
</dbReference>
<dbReference type="InterPro" id="IPR000792">
    <property type="entry name" value="Tscrpt_reg_LuxR_C"/>
</dbReference>
<sequence length="229" mass="24663">MSSNPVSHRSAAMGRSPDAAEHGDRYRSLFDQSGMCIANLDLGLRVTDVNRFFSRQFGRSVQDLRGRGFCDVLHPSVHGKVRDQLTRLREGGRSRFAEQVVALGAGEGTFVGELVGVGVRGGAGRVTGLMALVQPEDAEGVPPAVSGKRVLLSPVDARILEGVATGESTVQLAAKLFLSRGGIEYHVTTLLRMLKVTNRPALVSKGYSMGILSLGHWPPRVRPEYIRSS</sequence>
<dbReference type="Pfam" id="PF00196">
    <property type="entry name" value="GerE"/>
    <property type="match status" value="1"/>
</dbReference>
<dbReference type="NCBIfam" id="TIGR00229">
    <property type="entry name" value="sensory_box"/>
    <property type="match status" value="1"/>
</dbReference>
<dbReference type="Gene3D" id="3.30.450.20">
    <property type="entry name" value="PAS domain"/>
    <property type="match status" value="1"/>
</dbReference>
<evidence type="ECO:0000256" key="1">
    <source>
        <dbReference type="SAM" id="MobiDB-lite"/>
    </source>
</evidence>
<dbReference type="InterPro" id="IPR013656">
    <property type="entry name" value="PAS_4"/>
</dbReference>
<dbReference type="InterPro" id="IPR035965">
    <property type="entry name" value="PAS-like_dom_sf"/>
</dbReference>
<dbReference type="PROSITE" id="PS50112">
    <property type="entry name" value="PAS"/>
    <property type="match status" value="1"/>
</dbReference>
<reference evidence="4" key="1">
    <citation type="journal article" date="2019" name="Int. J. Syst. Evol. Microbiol.">
        <title>The Global Catalogue of Microorganisms (GCM) 10K type strain sequencing project: providing services to taxonomists for standard genome sequencing and annotation.</title>
        <authorList>
            <consortium name="The Broad Institute Genomics Platform"/>
            <consortium name="The Broad Institute Genome Sequencing Center for Infectious Disease"/>
            <person name="Wu L."/>
            <person name="Ma J."/>
        </authorList>
    </citation>
    <scope>NUCLEOTIDE SEQUENCE [LARGE SCALE GENOMIC DNA]</scope>
    <source>
        <strain evidence="4">CGMCC 4.7641</strain>
    </source>
</reference>
<dbReference type="RefSeq" id="WP_378303126.1">
    <property type="nucleotide sequence ID" value="NZ_JBHUKS010000006.1"/>
</dbReference>
<evidence type="ECO:0000313" key="3">
    <source>
        <dbReference type="EMBL" id="MFD2467945.1"/>
    </source>
</evidence>
<dbReference type="CDD" id="cd00130">
    <property type="entry name" value="PAS"/>
    <property type="match status" value="1"/>
</dbReference>
<dbReference type="Proteomes" id="UP001597483">
    <property type="component" value="Unassembled WGS sequence"/>
</dbReference>
<proteinExistence type="predicted"/>
<gene>
    <name evidence="3" type="ORF">ACFSVL_11095</name>
</gene>
<organism evidence="3 4">
    <name type="scientific">Amycolatopsis silviterrae</name>
    <dbReference type="NCBI Taxonomy" id="1656914"/>
    <lineage>
        <taxon>Bacteria</taxon>
        <taxon>Bacillati</taxon>
        <taxon>Actinomycetota</taxon>
        <taxon>Actinomycetes</taxon>
        <taxon>Pseudonocardiales</taxon>
        <taxon>Pseudonocardiaceae</taxon>
        <taxon>Amycolatopsis</taxon>
    </lineage>
</organism>
<dbReference type="EMBL" id="JBHUKS010000006">
    <property type="protein sequence ID" value="MFD2467945.1"/>
    <property type="molecule type" value="Genomic_DNA"/>
</dbReference>
<dbReference type="SMART" id="SM00091">
    <property type="entry name" value="PAS"/>
    <property type="match status" value="1"/>
</dbReference>
<name>A0ABW5H4W0_9PSEU</name>
<dbReference type="Pfam" id="PF08448">
    <property type="entry name" value="PAS_4"/>
    <property type="match status" value="1"/>
</dbReference>
<feature type="domain" description="PAS" evidence="2">
    <location>
        <begin position="22"/>
        <end position="92"/>
    </location>
</feature>
<comment type="caution">
    <text evidence="3">The sequence shown here is derived from an EMBL/GenBank/DDBJ whole genome shotgun (WGS) entry which is preliminary data.</text>
</comment>
<dbReference type="InterPro" id="IPR036388">
    <property type="entry name" value="WH-like_DNA-bd_sf"/>
</dbReference>
<feature type="region of interest" description="Disordered" evidence="1">
    <location>
        <begin position="1"/>
        <end position="22"/>
    </location>
</feature>
<evidence type="ECO:0000313" key="4">
    <source>
        <dbReference type="Proteomes" id="UP001597483"/>
    </source>
</evidence>
<keyword evidence="4" id="KW-1185">Reference proteome</keyword>
<dbReference type="InterPro" id="IPR016032">
    <property type="entry name" value="Sig_transdc_resp-reg_C-effctor"/>
</dbReference>